<organism evidence="2 3">
    <name type="scientific">Methylobacterium radiotolerans</name>
    <dbReference type="NCBI Taxonomy" id="31998"/>
    <lineage>
        <taxon>Bacteria</taxon>
        <taxon>Pseudomonadati</taxon>
        <taxon>Pseudomonadota</taxon>
        <taxon>Alphaproteobacteria</taxon>
        <taxon>Hyphomicrobiales</taxon>
        <taxon>Methylobacteriaceae</taxon>
        <taxon>Methylobacterium</taxon>
    </lineage>
</organism>
<comment type="caution">
    <text evidence="2">The sequence shown here is derived from an EMBL/GenBank/DDBJ whole genome shotgun (WGS) entry which is preliminary data.</text>
</comment>
<evidence type="ECO:0000256" key="1">
    <source>
        <dbReference type="SAM" id="MobiDB-lite"/>
    </source>
</evidence>
<accession>A0ABV2NG88</accession>
<reference evidence="2 3" key="1">
    <citation type="submission" date="2024-06" db="EMBL/GenBank/DDBJ databases">
        <title>Genomics of switchgrass bacterial isolates.</title>
        <authorList>
            <person name="Shade A."/>
        </authorList>
    </citation>
    <scope>NUCLEOTIDE SEQUENCE [LARGE SCALE GENOMIC DNA]</scope>
    <source>
        <strain evidence="2 3">PvP084</strain>
    </source>
</reference>
<dbReference type="EMBL" id="JBEPNW010000002">
    <property type="protein sequence ID" value="MET3865477.1"/>
    <property type="molecule type" value="Genomic_DNA"/>
</dbReference>
<dbReference type="RefSeq" id="WP_209650861.1">
    <property type="nucleotide sequence ID" value="NZ_JBEPNV010000001.1"/>
</dbReference>
<dbReference type="Proteomes" id="UP001549119">
    <property type="component" value="Unassembled WGS sequence"/>
</dbReference>
<evidence type="ECO:0000313" key="2">
    <source>
        <dbReference type="EMBL" id="MET3865477.1"/>
    </source>
</evidence>
<sequence>MRKPNTAKAAPEAQDLRQRAAQARDAAGRFIRRRSPVEPSPDHTAQVQHAALTGDVLAACGIDHRDGTVSYADATGKVVRRPMAHWVAFTAQQMHTHVRQEMGRRLVVEAGDLTAEEHAAWEARLRRELRSDAVHALTFRHDQAFEAAQALRTGAEPAAPAPREQGATEVRLLARGLKAAVDFADASVEELAVIHEKMRHLSDVTYAMAWQGCCQLDTARSTEGSHNVAGRLLQWLGEALTDVERRAADELQRRRPDRPWDRRIRLAAIAAGVIENGDTTETATFIAELATFAVEQAGR</sequence>
<evidence type="ECO:0000313" key="3">
    <source>
        <dbReference type="Proteomes" id="UP001549119"/>
    </source>
</evidence>
<protein>
    <submittedName>
        <fullName evidence="2">Uncharacterized protein</fullName>
    </submittedName>
</protein>
<name>A0ABV2NG88_9HYPH</name>
<keyword evidence="3" id="KW-1185">Reference proteome</keyword>
<gene>
    <name evidence="2" type="ORF">ABIC20_002786</name>
</gene>
<feature type="region of interest" description="Disordered" evidence="1">
    <location>
        <begin position="1"/>
        <end position="27"/>
    </location>
</feature>
<proteinExistence type="predicted"/>